<comment type="caution">
    <text evidence="2">The sequence shown here is derived from an EMBL/GenBank/DDBJ whole genome shotgun (WGS) entry which is preliminary data.</text>
</comment>
<evidence type="ECO:0000313" key="3">
    <source>
        <dbReference type="Proteomes" id="UP000001861"/>
    </source>
</evidence>
<keyword evidence="3" id="KW-1185">Reference proteome</keyword>
<dbReference type="GeneID" id="6015851"/>
<dbReference type="InParanoid" id="A8P6W4"/>
<reference evidence="2 3" key="1">
    <citation type="journal article" date="2010" name="Proc. Natl. Acad. Sci. U.S.A.">
        <title>Insights into evolution of multicellular fungi from the assembled chromosomes of the mushroom Coprinopsis cinerea (Coprinus cinereus).</title>
        <authorList>
            <person name="Stajich J.E."/>
            <person name="Wilke S.K."/>
            <person name="Ahren D."/>
            <person name="Au C.H."/>
            <person name="Birren B.W."/>
            <person name="Borodovsky M."/>
            <person name="Burns C."/>
            <person name="Canback B."/>
            <person name="Casselton L.A."/>
            <person name="Cheng C.K."/>
            <person name="Deng J."/>
            <person name="Dietrich F.S."/>
            <person name="Fargo D.C."/>
            <person name="Farman M.L."/>
            <person name="Gathman A.C."/>
            <person name="Goldberg J."/>
            <person name="Guigo R."/>
            <person name="Hoegger P.J."/>
            <person name="Hooker J.B."/>
            <person name="Huggins A."/>
            <person name="James T.Y."/>
            <person name="Kamada T."/>
            <person name="Kilaru S."/>
            <person name="Kodira C."/>
            <person name="Kues U."/>
            <person name="Kupfer D."/>
            <person name="Kwan H.S."/>
            <person name="Lomsadze A."/>
            <person name="Li W."/>
            <person name="Lilly W.W."/>
            <person name="Ma L.J."/>
            <person name="Mackey A.J."/>
            <person name="Manning G."/>
            <person name="Martin F."/>
            <person name="Muraguchi H."/>
            <person name="Natvig D.O."/>
            <person name="Palmerini H."/>
            <person name="Ramesh M.A."/>
            <person name="Rehmeyer C.J."/>
            <person name="Roe B.A."/>
            <person name="Shenoy N."/>
            <person name="Stanke M."/>
            <person name="Ter-Hovhannisyan V."/>
            <person name="Tunlid A."/>
            <person name="Velagapudi R."/>
            <person name="Vision T.J."/>
            <person name="Zeng Q."/>
            <person name="Zolan M.E."/>
            <person name="Pukkila P.J."/>
        </authorList>
    </citation>
    <scope>NUCLEOTIDE SEQUENCE [LARGE SCALE GENOMIC DNA]</scope>
    <source>
        <strain evidence="3">Okayama-7 / 130 / ATCC MYA-4618 / FGSC 9003</strain>
    </source>
</reference>
<sequence length="235" mass="26343">MALESLRGLLCCCRQQAEEPIHEIPDENSLLIPPNFEQNTYTDSFLDNQKIQERLGTIVRAKEGKMVNLGSHIPFNLHNRTLLPSDRTISRSNSGSLDMMGRYQSSSEQHLDDVLSRRRYLQSSYGQHHLDSRSPSPAHHDADSSRSSRFRLTVTEQPRPSPILNVRLVGYNAPTTSRGRTRERTGHSNLSTTSPQPPSPTSITEPQQPPPQTIPKKKPVVVLDDASSIVMSWGD</sequence>
<dbReference type="EMBL" id="AACS02000005">
    <property type="protein sequence ID" value="EAU82580.1"/>
    <property type="molecule type" value="Genomic_DNA"/>
</dbReference>
<dbReference type="KEGG" id="cci:CC1G_12999"/>
<dbReference type="STRING" id="240176.A8P6W4"/>
<dbReference type="RefSeq" id="XP_001839241.1">
    <property type="nucleotide sequence ID" value="XM_001839189.2"/>
</dbReference>
<dbReference type="eggNOG" id="ENOG502RBPF">
    <property type="taxonomic scope" value="Eukaryota"/>
</dbReference>
<evidence type="ECO:0000256" key="1">
    <source>
        <dbReference type="SAM" id="MobiDB-lite"/>
    </source>
</evidence>
<dbReference type="VEuPathDB" id="FungiDB:CC1G_12999"/>
<dbReference type="OrthoDB" id="3227079at2759"/>
<feature type="compositionally biased region" description="Basic and acidic residues" evidence="1">
    <location>
        <begin position="128"/>
        <end position="146"/>
    </location>
</feature>
<name>A8P6W4_COPC7</name>
<feature type="region of interest" description="Disordered" evidence="1">
    <location>
        <begin position="85"/>
        <end position="221"/>
    </location>
</feature>
<dbReference type="AlphaFoldDB" id="A8P6W4"/>
<evidence type="ECO:0000313" key="2">
    <source>
        <dbReference type="EMBL" id="EAU82580.1"/>
    </source>
</evidence>
<organism evidence="2 3">
    <name type="scientific">Coprinopsis cinerea (strain Okayama-7 / 130 / ATCC MYA-4618 / FGSC 9003)</name>
    <name type="common">Inky cap fungus</name>
    <name type="synonym">Hormographiella aspergillata</name>
    <dbReference type="NCBI Taxonomy" id="240176"/>
    <lineage>
        <taxon>Eukaryota</taxon>
        <taxon>Fungi</taxon>
        <taxon>Dikarya</taxon>
        <taxon>Basidiomycota</taxon>
        <taxon>Agaricomycotina</taxon>
        <taxon>Agaricomycetes</taxon>
        <taxon>Agaricomycetidae</taxon>
        <taxon>Agaricales</taxon>
        <taxon>Agaricineae</taxon>
        <taxon>Psathyrellaceae</taxon>
        <taxon>Coprinopsis</taxon>
    </lineage>
</organism>
<dbReference type="Proteomes" id="UP000001861">
    <property type="component" value="Unassembled WGS sequence"/>
</dbReference>
<protein>
    <submittedName>
        <fullName evidence="2">Uncharacterized protein</fullName>
    </submittedName>
</protein>
<dbReference type="OMA" id="CCHRSPP"/>
<gene>
    <name evidence="2" type="ORF">CC1G_12999</name>
</gene>
<accession>A8P6W4</accession>
<proteinExistence type="predicted"/>